<sequence>MIKSLRLMSLDMCSLREIIGLINGFENLEKLEIFSCDINFFDLDPTPIDCSRPHKLKFLKIDDDCGGIFSHWISTSNSYQSLSTLELPADVYTNELNDLLQRSSKTVQTLRLKLDWSHSNLRSEFFHTFDITLVSSKTVVGLPALTHYHALHILSFRLSAISWDLISMIERLAQDVPPNLSIIELIFQDLDMVLAFGIGYHSQWTRLDELISNLGTSQPLSLEIRYTAPEPTVEGIVYEGMGEEKGGAMLELKIDKSLMVTAGRAMLRDYLPHLYERGLVWFSNTSVTTAFQLASTSPRNWQSRPTNYLGLF</sequence>
<evidence type="ECO:0000313" key="2">
    <source>
        <dbReference type="Proteomes" id="UP001212997"/>
    </source>
</evidence>
<reference evidence="1" key="1">
    <citation type="submission" date="2022-07" db="EMBL/GenBank/DDBJ databases">
        <title>Genome Sequence of Physisporinus lineatus.</title>
        <authorList>
            <person name="Buettner E."/>
        </authorList>
    </citation>
    <scope>NUCLEOTIDE SEQUENCE</scope>
    <source>
        <strain evidence="1">VT162</strain>
    </source>
</reference>
<keyword evidence="2" id="KW-1185">Reference proteome</keyword>
<proteinExistence type="predicted"/>
<name>A0AAD5V991_9APHY</name>
<comment type="caution">
    <text evidence="1">The sequence shown here is derived from an EMBL/GenBank/DDBJ whole genome shotgun (WGS) entry which is preliminary data.</text>
</comment>
<dbReference type="EMBL" id="JANAWD010000047">
    <property type="protein sequence ID" value="KAJ3489356.1"/>
    <property type="molecule type" value="Genomic_DNA"/>
</dbReference>
<gene>
    <name evidence="1" type="ORF">NLI96_g2186</name>
</gene>
<dbReference type="SUPFAM" id="SSF52047">
    <property type="entry name" value="RNI-like"/>
    <property type="match status" value="1"/>
</dbReference>
<protein>
    <submittedName>
        <fullName evidence="1">Uncharacterized protein</fullName>
    </submittedName>
</protein>
<organism evidence="1 2">
    <name type="scientific">Meripilus lineatus</name>
    <dbReference type="NCBI Taxonomy" id="2056292"/>
    <lineage>
        <taxon>Eukaryota</taxon>
        <taxon>Fungi</taxon>
        <taxon>Dikarya</taxon>
        <taxon>Basidiomycota</taxon>
        <taxon>Agaricomycotina</taxon>
        <taxon>Agaricomycetes</taxon>
        <taxon>Polyporales</taxon>
        <taxon>Meripilaceae</taxon>
        <taxon>Meripilus</taxon>
    </lineage>
</organism>
<accession>A0AAD5V991</accession>
<dbReference type="Proteomes" id="UP001212997">
    <property type="component" value="Unassembled WGS sequence"/>
</dbReference>
<evidence type="ECO:0000313" key="1">
    <source>
        <dbReference type="EMBL" id="KAJ3489356.1"/>
    </source>
</evidence>
<dbReference type="AlphaFoldDB" id="A0AAD5V991"/>